<feature type="region of interest" description="Disordered" evidence="14">
    <location>
        <begin position="1"/>
        <end position="24"/>
    </location>
</feature>
<dbReference type="SUPFAM" id="SSF52922">
    <property type="entry name" value="TK C-terminal domain-like"/>
    <property type="match status" value="1"/>
</dbReference>
<keyword evidence="10" id="KW-0249">Electron transport</keyword>
<dbReference type="CDD" id="cd06207">
    <property type="entry name" value="CyPoR_like"/>
    <property type="match status" value="1"/>
</dbReference>
<evidence type="ECO:0000256" key="11">
    <source>
        <dbReference type="ARBA" id="ARBA00023002"/>
    </source>
</evidence>
<reference evidence="16 17" key="1">
    <citation type="submission" date="2019-01" db="EMBL/GenBank/DDBJ databases">
        <title>Draft genome sequences of three monokaryotic isolates of the white-rot basidiomycete fungus Dichomitus squalens.</title>
        <authorList>
            <consortium name="DOE Joint Genome Institute"/>
            <person name="Lopez S.C."/>
            <person name="Andreopoulos B."/>
            <person name="Pangilinan J."/>
            <person name="Lipzen A."/>
            <person name="Riley R."/>
            <person name="Ahrendt S."/>
            <person name="Ng V."/>
            <person name="Barry K."/>
            <person name="Daum C."/>
            <person name="Grigoriev I.V."/>
            <person name="Hilden K.S."/>
            <person name="Makela M.R."/>
            <person name="de Vries R.P."/>
        </authorList>
    </citation>
    <scope>NUCLEOTIDE SEQUENCE [LARGE SCALE GENOMIC DNA]</scope>
    <source>
        <strain evidence="16 17">CBS 464.89</strain>
    </source>
</reference>
<dbReference type="InterPro" id="IPR002869">
    <property type="entry name" value="Pyrv_flavodox_OxRed_cen"/>
</dbReference>
<evidence type="ECO:0000256" key="7">
    <source>
        <dbReference type="ARBA" id="ARBA00022643"/>
    </source>
</evidence>
<proteinExistence type="predicted"/>
<dbReference type="InterPro" id="IPR001709">
    <property type="entry name" value="Flavoprot_Pyr_Nucl_cyt_Rdtase"/>
</dbReference>
<keyword evidence="7" id="KW-0288">FMN</keyword>
<dbReference type="FunFam" id="1.20.990.10:FF:000010">
    <property type="entry name" value="Sulfite reductase [NADPH] flavoprotein component"/>
    <property type="match status" value="1"/>
</dbReference>
<dbReference type="Pfam" id="PF00175">
    <property type="entry name" value="NAD_binding_1"/>
    <property type="match status" value="1"/>
</dbReference>
<sequence>MPSPEQSGASTPFSTTTTLSAPSTPKLKEAANDLQRIADAGAITASTLVEYIASRNTSSSSVFVYDLAEQAGFGTLTRSWSEAGEATAPVVSLQTRAGAGLSLVGRLSQGSSKDAAKSAVLTAYTTPSGLAAMVQSLSYLPPATPTSRLVIQVPTVTPVGEHFALSPTLAPFTPALTLLPEGFTVLLSATPQETVALAALAYKLTGTHVIHLFDHHSSARETGHTSSPLTVVPEPGLTLEDGLKAAGYATLEYAGSQDAEAVIVLLNGPLALTAKALASRVPGLGVLIVRALRPWNEDTLRSVLPASARRVHVFDDVPTESTQGSLYLDVFSTLLDPLKAGPIVKSHRIVPARTQEFINSPASFASYVSELLPSRTPVLPSDAPTLKKLLFFSTPGSSLSPLPRMVETTFLAHKSLTSRLLTDHDVFSKPGGVTADRIVLSPKGDTQPFVPLSAILPISYESTGVANFVAVLDQSLLKSHEVLSHAAPGSPVLVVTDWTPAELATTLQKETVALIQERNLHLCTLDAKKLAAELAPSNKHVHKVLENVIVLLAFLRLYLAAAATEDLVRKVAAADLGELVQGVELTKLVHQAWTGLVEIDLSSPPDSEQPASSTPLKHFEFNAIAVETAEGDTVVNGARLGSWHDAAKHILFPSAFTPPDALSFSSPSSSSQGQNPALRPELPERTFLVTCTVNRRLTPLEYDRNVFHLEFDTRGTGLTYEIGEALGVHGWNDGGEVLEFCRWYGVDPAKLITLPVPGSGAEGEGSARVHTRTVFQALQQQVDLFGKPTKTFYTELAEHAADVADRYALRFIGSPEGAATFKKLGEKDTVTFADVLRRYGSARPGIEVLCELVGDIKPRHYSIASAQAVVGDRVDLLVVSVEWVTPSGSPRYGQCTRYLAGLKVGQKVTVSIKPSVMKLPPDNTQPLIMAGLGTGAAPFRAFLQYRAHLASQGLPVGPTYYYFGSRHQSQEYLYGEEIEAFILDGTITRAGLAFSRDGPRKVYIQHKMREDSADLARMLWAEKGVFYLCGPTWPVPDVYEALVEALGSYAELDREKAGAFLEGLKEEERYVLEVY</sequence>
<dbReference type="Gene3D" id="3.40.50.970">
    <property type="match status" value="1"/>
</dbReference>
<dbReference type="InterPro" id="IPR001433">
    <property type="entry name" value="OxRdtase_FAD/NAD-bd"/>
</dbReference>
<comment type="cofactor">
    <cofactor evidence="2">
        <name>FAD</name>
        <dbReference type="ChEBI" id="CHEBI:57692"/>
    </cofactor>
</comment>
<keyword evidence="11" id="KW-0560">Oxidoreductase</keyword>
<evidence type="ECO:0000256" key="8">
    <source>
        <dbReference type="ARBA" id="ARBA00022827"/>
    </source>
</evidence>
<keyword evidence="8" id="KW-0274">FAD</keyword>
<comment type="function">
    <text evidence="13">This enzyme catalyzes the 6-electron reduction of sulfite to sulfide. This is one of several activities required for the biosynthesis of L-cysteine from sulfate.</text>
</comment>
<dbReference type="Gene3D" id="3.40.920.10">
    <property type="entry name" value="Pyruvate-ferredoxin oxidoreductase, PFOR, domain III"/>
    <property type="match status" value="1"/>
</dbReference>
<evidence type="ECO:0000256" key="2">
    <source>
        <dbReference type="ARBA" id="ARBA00001974"/>
    </source>
</evidence>
<gene>
    <name evidence="16" type="ORF">BD310DRAFT_915435</name>
</gene>
<evidence type="ECO:0000256" key="10">
    <source>
        <dbReference type="ARBA" id="ARBA00022982"/>
    </source>
</evidence>
<name>A0A4Q9QAP7_9APHY</name>
<evidence type="ECO:0000256" key="3">
    <source>
        <dbReference type="ARBA" id="ARBA00004774"/>
    </source>
</evidence>
<dbReference type="InterPro" id="IPR023173">
    <property type="entry name" value="NADPH_Cyt_P450_Rdtase_alpha"/>
</dbReference>
<protein>
    <recommendedName>
        <fullName evidence="4">assimilatory sulfite reductase (NADPH)</fullName>
        <ecNumber evidence="4">1.8.1.2</ecNumber>
    </recommendedName>
</protein>
<comment type="cofactor">
    <cofactor evidence="1">
        <name>FMN</name>
        <dbReference type="ChEBI" id="CHEBI:58210"/>
    </cofactor>
</comment>
<keyword evidence="6" id="KW-0285">Flavoprotein</keyword>
<evidence type="ECO:0000256" key="4">
    <source>
        <dbReference type="ARBA" id="ARBA00012604"/>
    </source>
</evidence>
<dbReference type="GO" id="GO:0050660">
    <property type="term" value="F:flavin adenine dinucleotide binding"/>
    <property type="evidence" value="ECO:0007669"/>
    <property type="project" value="TreeGrafter"/>
</dbReference>
<dbReference type="GO" id="GO:0010181">
    <property type="term" value="F:FMN binding"/>
    <property type="evidence" value="ECO:0007669"/>
    <property type="project" value="TreeGrafter"/>
</dbReference>
<feature type="compositionally biased region" description="Low complexity" evidence="14">
    <location>
        <begin position="10"/>
        <end position="24"/>
    </location>
</feature>
<dbReference type="GO" id="GO:0005829">
    <property type="term" value="C:cytosol"/>
    <property type="evidence" value="ECO:0007669"/>
    <property type="project" value="TreeGrafter"/>
</dbReference>
<dbReference type="InterPro" id="IPR017927">
    <property type="entry name" value="FAD-bd_FR_type"/>
</dbReference>
<dbReference type="InterPro" id="IPR009014">
    <property type="entry name" value="Transketo_C/PFOR_II"/>
</dbReference>
<dbReference type="Proteomes" id="UP000292082">
    <property type="component" value="Unassembled WGS sequence"/>
</dbReference>
<dbReference type="GO" id="GO:0004783">
    <property type="term" value="F:sulfite reductase (NADPH) activity"/>
    <property type="evidence" value="ECO:0007669"/>
    <property type="project" value="UniProtKB-EC"/>
</dbReference>
<dbReference type="InterPro" id="IPR039261">
    <property type="entry name" value="FNR_nucleotide-bd"/>
</dbReference>
<dbReference type="SUPFAM" id="SSF52343">
    <property type="entry name" value="Ferredoxin reductase-like, C-terminal NADP-linked domain"/>
    <property type="match status" value="1"/>
</dbReference>
<dbReference type="EMBL" id="ML145087">
    <property type="protein sequence ID" value="TBU64141.1"/>
    <property type="molecule type" value="Genomic_DNA"/>
</dbReference>
<evidence type="ECO:0000256" key="14">
    <source>
        <dbReference type="SAM" id="MobiDB-lite"/>
    </source>
</evidence>
<evidence type="ECO:0000256" key="12">
    <source>
        <dbReference type="ARBA" id="ARBA00052219"/>
    </source>
</evidence>
<dbReference type="PROSITE" id="PS51384">
    <property type="entry name" value="FAD_FR"/>
    <property type="match status" value="1"/>
</dbReference>
<accession>A0A4Q9QAP7</accession>
<comment type="pathway">
    <text evidence="3">Sulfur metabolism; hydrogen sulfide biosynthesis; hydrogen sulfide from sulfite (NADPH route): step 1/1.</text>
</comment>
<dbReference type="PANTHER" id="PTHR19384">
    <property type="entry name" value="NITRIC OXIDE SYNTHASE-RELATED"/>
    <property type="match status" value="1"/>
</dbReference>
<organism evidence="16 17">
    <name type="scientific">Dichomitus squalens</name>
    <dbReference type="NCBI Taxonomy" id="114155"/>
    <lineage>
        <taxon>Eukaryota</taxon>
        <taxon>Fungi</taxon>
        <taxon>Dikarya</taxon>
        <taxon>Basidiomycota</taxon>
        <taxon>Agaricomycotina</taxon>
        <taxon>Agaricomycetes</taxon>
        <taxon>Polyporales</taxon>
        <taxon>Polyporaceae</taxon>
        <taxon>Dichomitus</taxon>
    </lineage>
</organism>
<dbReference type="PRINTS" id="PR00371">
    <property type="entry name" value="FPNCR"/>
</dbReference>
<evidence type="ECO:0000259" key="15">
    <source>
        <dbReference type="PROSITE" id="PS51384"/>
    </source>
</evidence>
<evidence type="ECO:0000256" key="13">
    <source>
        <dbReference type="ARBA" id="ARBA00059320"/>
    </source>
</evidence>
<dbReference type="Gene3D" id="2.40.30.10">
    <property type="entry name" value="Translation factors"/>
    <property type="match status" value="1"/>
</dbReference>
<evidence type="ECO:0000256" key="9">
    <source>
        <dbReference type="ARBA" id="ARBA00022857"/>
    </source>
</evidence>
<dbReference type="PANTHER" id="PTHR19384:SF109">
    <property type="entry name" value="SULFITE REDUCTASE [NADPH] FLAVOPROTEIN COMPONENT"/>
    <property type="match status" value="1"/>
</dbReference>
<evidence type="ECO:0000313" key="16">
    <source>
        <dbReference type="EMBL" id="TBU64141.1"/>
    </source>
</evidence>
<dbReference type="SUPFAM" id="SSF53323">
    <property type="entry name" value="Pyruvate-ferredoxin oxidoreductase, PFOR, domain III"/>
    <property type="match status" value="1"/>
</dbReference>
<dbReference type="SUPFAM" id="SSF63380">
    <property type="entry name" value="Riboflavin synthase domain-like"/>
    <property type="match status" value="1"/>
</dbReference>
<dbReference type="AlphaFoldDB" id="A0A4Q9QAP7"/>
<dbReference type="InterPro" id="IPR003097">
    <property type="entry name" value="CysJ-like_FAD-binding"/>
</dbReference>
<dbReference type="EC" id="1.8.1.2" evidence="4"/>
<comment type="catalytic activity">
    <reaction evidence="12">
        <text>hydrogen sulfide + 3 NADP(+) + 3 H2O = sulfite + 3 NADPH + 4 H(+)</text>
        <dbReference type="Rhea" id="RHEA:13801"/>
        <dbReference type="ChEBI" id="CHEBI:15377"/>
        <dbReference type="ChEBI" id="CHEBI:15378"/>
        <dbReference type="ChEBI" id="CHEBI:17359"/>
        <dbReference type="ChEBI" id="CHEBI:29919"/>
        <dbReference type="ChEBI" id="CHEBI:57783"/>
        <dbReference type="ChEBI" id="CHEBI:58349"/>
        <dbReference type="EC" id="1.8.1.2"/>
    </reaction>
</comment>
<dbReference type="Gene3D" id="3.40.50.920">
    <property type="match status" value="1"/>
</dbReference>
<evidence type="ECO:0000256" key="5">
    <source>
        <dbReference type="ARBA" id="ARBA00022448"/>
    </source>
</evidence>
<dbReference type="Pfam" id="PF00667">
    <property type="entry name" value="FAD_binding_1"/>
    <property type="match status" value="1"/>
</dbReference>
<dbReference type="STRING" id="114155.A0A4Q9QAP7"/>
<feature type="domain" description="FAD-binding FR-type" evidence="15">
    <location>
        <begin position="684"/>
        <end position="921"/>
    </location>
</feature>
<dbReference type="Gene3D" id="3.40.50.80">
    <property type="entry name" value="Nucleotide-binding domain of ferredoxin-NADP reductase (FNR) module"/>
    <property type="match status" value="1"/>
</dbReference>
<keyword evidence="17" id="KW-1185">Reference proteome</keyword>
<evidence type="ECO:0000256" key="6">
    <source>
        <dbReference type="ARBA" id="ARBA00022630"/>
    </source>
</evidence>
<dbReference type="Gene3D" id="1.20.990.10">
    <property type="entry name" value="NADPH-cytochrome p450 Reductase, Chain A, domain 3"/>
    <property type="match status" value="1"/>
</dbReference>
<dbReference type="InterPro" id="IPR017938">
    <property type="entry name" value="Riboflavin_synthase-like_b-brl"/>
</dbReference>
<evidence type="ECO:0000313" key="17">
    <source>
        <dbReference type="Proteomes" id="UP000292082"/>
    </source>
</evidence>
<keyword evidence="9" id="KW-0521">NADP</keyword>
<keyword evidence="5" id="KW-0813">Transport</keyword>
<evidence type="ECO:0000256" key="1">
    <source>
        <dbReference type="ARBA" id="ARBA00001917"/>
    </source>
</evidence>